<feature type="region of interest" description="Disordered" evidence="1">
    <location>
        <begin position="1"/>
        <end position="23"/>
    </location>
</feature>
<organism evidence="3 4">
    <name type="scientific">Triticum urartu</name>
    <name type="common">Red wild einkorn</name>
    <name type="synonym">Crithodium urartu</name>
    <dbReference type="NCBI Taxonomy" id="4572"/>
    <lineage>
        <taxon>Eukaryota</taxon>
        <taxon>Viridiplantae</taxon>
        <taxon>Streptophyta</taxon>
        <taxon>Embryophyta</taxon>
        <taxon>Tracheophyta</taxon>
        <taxon>Spermatophyta</taxon>
        <taxon>Magnoliopsida</taxon>
        <taxon>Liliopsida</taxon>
        <taxon>Poales</taxon>
        <taxon>Poaceae</taxon>
        <taxon>BOP clade</taxon>
        <taxon>Pooideae</taxon>
        <taxon>Triticodae</taxon>
        <taxon>Triticeae</taxon>
        <taxon>Triticinae</taxon>
        <taxon>Triticum</taxon>
    </lineage>
</organism>
<reference evidence="3" key="3">
    <citation type="submission" date="2022-06" db="UniProtKB">
        <authorList>
            <consortium name="EnsemblPlants"/>
        </authorList>
    </citation>
    <scope>IDENTIFICATION</scope>
</reference>
<name>A0A8R7PET7_TRIUA</name>
<reference evidence="3" key="2">
    <citation type="submission" date="2018-03" db="EMBL/GenBank/DDBJ databases">
        <title>The Triticum urartu genome reveals the dynamic nature of wheat genome evolution.</title>
        <authorList>
            <person name="Ling H."/>
            <person name="Ma B."/>
            <person name="Shi X."/>
            <person name="Liu H."/>
            <person name="Dong L."/>
            <person name="Sun H."/>
            <person name="Cao Y."/>
            <person name="Gao Q."/>
            <person name="Zheng S."/>
            <person name="Li Y."/>
            <person name="Yu Y."/>
            <person name="Du H."/>
            <person name="Qi M."/>
            <person name="Li Y."/>
            <person name="Yu H."/>
            <person name="Cui Y."/>
            <person name="Wang N."/>
            <person name="Chen C."/>
            <person name="Wu H."/>
            <person name="Zhao Y."/>
            <person name="Zhang J."/>
            <person name="Li Y."/>
            <person name="Zhou W."/>
            <person name="Zhang B."/>
            <person name="Hu W."/>
            <person name="Eijk M."/>
            <person name="Tang J."/>
            <person name="Witsenboer H."/>
            <person name="Zhao S."/>
            <person name="Li Z."/>
            <person name="Zhang A."/>
            <person name="Wang D."/>
            <person name="Liang C."/>
        </authorList>
    </citation>
    <scope>NUCLEOTIDE SEQUENCE [LARGE SCALE GENOMIC DNA]</scope>
    <source>
        <strain evidence="3">cv. G1812</strain>
    </source>
</reference>
<accession>A0A8R7PET7</accession>
<dbReference type="EnsemblPlants" id="TuG1812G0200003044.01.T01">
    <property type="protein sequence ID" value="TuG1812G0200003044.01.T01"/>
    <property type="gene ID" value="TuG1812G0200003044.01"/>
</dbReference>
<sequence>MFPPGSVEGRQQPQERRSSLPVKIRSSKTKQRMALSLSQPVDQVGGRFSALVDCLVRKSHLPICLTLRSLMRVQRLTTQTMFWPGEIPVCLHQFMSEWIVQEFFTHILLWVISRCRALKKLEVLLIPMLVPMVPIAMSCLIRCFQRRNVLYRNIFTSQMAPARSTHKGSSSEEGT</sequence>
<dbReference type="EnsemblPlants" id="TuG1812G0200003044.01.T02">
    <property type="protein sequence ID" value="TuG1812G0200003044.01.T02"/>
    <property type="gene ID" value="TuG1812G0200003044.01"/>
</dbReference>
<dbReference type="Gramene" id="TuG1812G0200003044.01.T01">
    <property type="protein sequence ID" value="TuG1812G0200003044.01.T01"/>
    <property type="gene ID" value="TuG1812G0200003044.01"/>
</dbReference>
<keyword evidence="2" id="KW-0812">Transmembrane</keyword>
<protein>
    <submittedName>
        <fullName evidence="3">Uncharacterized protein</fullName>
    </submittedName>
</protein>
<evidence type="ECO:0000313" key="4">
    <source>
        <dbReference type="Proteomes" id="UP000015106"/>
    </source>
</evidence>
<dbReference type="AlphaFoldDB" id="A0A8R7PET7"/>
<evidence type="ECO:0000313" key="3">
    <source>
        <dbReference type="EnsemblPlants" id="TuG1812G0200003044.01.T01"/>
    </source>
</evidence>
<evidence type="ECO:0000256" key="2">
    <source>
        <dbReference type="SAM" id="Phobius"/>
    </source>
</evidence>
<keyword evidence="2" id="KW-0472">Membrane</keyword>
<keyword evidence="4" id="KW-1185">Reference proteome</keyword>
<dbReference type="Gramene" id="TuG1812G0200003044.01.T02">
    <property type="protein sequence ID" value="TuG1812G0200003044.01.T02"/>
    <property type="gene ID" value="TuG1812G0200003044.01"/>
</dbReference>
<reference evidence="4" key="1">
    <citation type="journal article" date="2013" name="Nature">
        <title>Draft genome of the wheat A-genome progenitor Triticum urartu.</title>
        <authorList>
            <person name="Ling H.Q."/>
            <person name="Zhao S."/>
            <person name="Liu D."/>
            <person name="Wang J."/>
            <person name="Sun H."/>
            <person name="Zhang C."/>
            <person name="Fan H."/>
            <person name="Li D."/>
            <person name="Dong L."/>
            <person name="Tao Y."/>
            <person name="Gao C."/>
            <person name="Wu H."/>
            <person name="Li Y."/>
            <person name="Cui Y."/>
            <person name="Guo X."/>
            <person name="Zheng S."/>
            <person name="Wang B."/>
            <person name="Yu K."/>
            <person name="Liang Q."/>
            <person name="Yang W."/>
            <person name="Lou X."/>
            <person name="Chen J."/>
            <person name="Feng M."/>
            <person name="Jian J."/>
            <person name="Zhang X."/>
            <person name="Luo G."/>
            <person name="Jiang Y."/>
            <person name="Liu J."/>
            <person name="Wang Z."/>
            <person name="Sha Y."/>
            <person name="Zhang B."/>
            <person name="Wu H."/>
            <person name="Tang D."/>
            <person name="Shen Q."/>
            <person name="Xue P."/>
            <person name="Zou S."/>
            <person name="Wang X."/>
            <person name="Liu X."/>
            <person name="Wang F."/>
            <person name="Yang Y."/>
            <person name="An X."/>
            <person name="Dong Z."/>
            <person name="Zhang K."/>
            <person name="Zhang X."/>
            <person name="Luo M.C."/>
            <person name="Dvorak J."/>
            <person name="Tong Y."/>
            <person name="Wang J."/>
            <person name="Yang H."/>
            <person name="Li Z."/>
            <person name="Wang D."/>
            <person name="Zhang A."/>
            <person name="Wang J."/>
        </authorList>
    </citation>
    <scope>NUCLEOTIDE SEQUENCE</scope>
    <source>
        <strain evidence="4">cv. G1812</strain>
    </source>
</reference>
<evidence type="ECO:0000256" key="1">
    <source>
        <dbReference type="SAM" id="MobiDB-lite"/>
    </source>
</evidence>
<feature type="transmembrane region" description="Helical" evidence="2">
    <location>
        <begin position="123"/>
        <end position="144"/>
    </location>
</feature>
<proteinExistence type="predicted"/>
<keyword evidence="2" id="KW-1133">Transmembrane helix</keyword>
<dbReference type="Proteomes" id="UP000015106">
    <property type="component" value="Chromosome 2"/>
</dbReference>